<dbReference type="EMBL" id="KV453865">
    <property type="protein sequence ID" value="ODV83277.1"/>
    <property type="molecule type" value="Genomic_DNA"/>
</dbReference>
<proteinExistence type="predicted"/>
<evidence type="ECO:0000313" key="1">
    <source>
        <dbReference type="EMBL" id="ODV83277.1"/>
    </source>
</evidence>
<dbReference type="OrthoDB" id="4053592at2759"/>
<reference evidence="2" key="1">
    <citation type="submission" date="2016-04" db="EMBL/GenBank/DDBJ databases">
        <title>Comparative genomics of biotechnologically important yeasts.</title>
        <authorList>
            <consortium name="DOE Joint Genome Institute"/>
            <person name="Riley R."/>
            <person name="Haridas S."/>
            <person name="Wolfe K.H."/>
            <person name="Lopes M.R."/>
            <person name="Hittinger C.T."/>
            <person name="Goker M."/>
            <person name="Salamov A."/>
            <person name="Wisecaver J."/>
            <person name="Long T.M."/>
            <person name="Aerts A.L."/>
            <person name="Barry K."/>
            <person name="Choi C."/>
            <person name="Clum A."/>
            <person name="Coughlan A.Y."/>
            <person name="Deshpande S."/>
            <person name="Douglass A.P."/>
            <person name="Hanson S.J."/>
            <person name="Klenk H.-P."/>
            <person name="Labutti K."/>
            <person name="Lapidus A."/>
            <person name="Lindquist E."/>
            <person name="Lipzen A."/>
            <person name="Meier-Kolthoff J.P."/>
            <person name="Ohm R.A."/>
            <person name="Otillar R.P."/>
            <person name="Pangilinan J."/>
            <person name="Peng Y."/>
            <person name="Rokas A."/>
            <person name="Rosa C.A."/>
            <person name="Scheuner C."/>
            <person name="Sibirny A.A."/>
            <person name="Slot J.C."/>
            <person name="Stielow J.B."/>
            <person name="Sun H."/>
            <person name="Kurtzman C.P."/>
            <person name="Blackwell M."/>
            <person name="Grigoriev I.V."/>
            <person name="Jeffries T.W."/>
        </authorList>
    </citation>
    <scope>NUCLEOTIDE SEQUENCE [LARGE SCALE GENOMIC DNA]</scope>
    <source>
        <strain evidence="2">NRRL YB-2248</strain>
    </source>
</reference>
<protein>
    <recommendedName>
        <fullName evidence="3">Glu-AdT subunit F</fullName>
    </recommendedName>
</protein>
<evidence type="ECO:0008006" key="3">
    <source>
        <dbReference type="Google" id="ProtNLM"/>
    </source>
</evidence>
<evidence type="ECO:0000313" key="2">
    <source>
        <dbReference type="Proteomes" id="UP000094801"/>
    </source>
</evidence>
<gene>
    <name evidence="1" type="ORF">CANARDRAFT_9682</name>
</gene>
<dbReference type="Pfam" id="PF20977">
    <property type="entry name" value="GatF"/>
    <property type="match status" value="1"/>
</dbReference>
<dbReference type="AlphaFoldDB" id="A0A1E4SV40"/>
<name>A0A1E4SV40_9ASCO</name>
<sequence length="183" mass="20489">MSYRCCVCCLKRGVRYYGTRAGAGSKGSVGQKLESNNQIGQFLNTSTWSTKDLISVEKTGSTKKMADKAMLDHLLQLSGLSQVTDLNEENKLIDSLNQQLNFINQLQSVNVDKSDSDGIHRIMTDNSSDDFLGYDDLISEIKEQKIEFIKGEVPNSWNPVSLSKLHDNDYFIVNEGLIKSNKQ</sequence>
<dbReference type="Proteomes" id="UP000094801">
    <property type="component" value="Unassembled WGS sequence"/>
</dbReference>
<accession>A0A1E4SV40</accession>
<organism evidence="1 2">
    <name type="scientific">[Candida] arabinofermentans NRRL YB-2248</name>
    <dbReference type="NCBI Taxonomy" id="983967"/>
    <lineage>
        <taxon>Eukaryota</taxon>
        <taxon>Fungi</taxon>
        <taxon>Dikarya</taxon>
        <taxon>Ascomycota</taxon>
        <taxon>Saccharomycotina</taxon>
        <taxon>Pichiomycetes</taxon>
        <taxon>Pichiales</taxon>
        <taxon>Pichiaceae</taxon>
        <taxon>Ogataea</taxon>
        <taxon>Ogataea/Candida clade</taxon>
    </lineage>
</organism>
<keyword evidence="2" id="KW-1185">Reference proteome</keyword>
<dbReference type="STRING" id="983967.A0A1E4SV40"/>